<dbReference type="AlphaFoldDB" id="A0A642UJB2"/>
<dbReference type="EMBL" id="SWFT01000116">
    <property type="protein sequence ID" value="KAA8900123.1"/>
    <property type="molecule type" value="Genomic_DNA"/>
</dbReference>
<gene>
    <name evidence="3" type="ORF">DIURU_003939</name>
</gene>
<dbReference type="OrthoDB" id="3997736at2759"/>
<accession>A0A642UJB2</accession>
<reference evidence="3 4" key="1">
    <citation type="submission" date="2019-07" db="EMBL/GenBank/DDBJ databases">
        <title>Genome assembly of two rare yeast pathogens: Diutina rugosa and Trichomonascus ciferrii.</title>
        <authorList>
            <person name="Mixao V."/>
            <person name="Saus E."/>
            <person name="Hansen A."/>
            <person name="Lass-Flor C."/>
            <person name="Gabaldon T."/>
        </authorList>
    </citation>
    <scope>NUCLEOTIDE SEQUENCE [LARGE SCALE GENOMIC DNA]</scope>
    <source>
        <strain evidence="3 4">CBS 613</strain>
    </source>
</reference>
<dbReference type="GeneID" id="54782590"/>
<keyword evidence="4" id="KW-1185">Reference proteome</keyword>
<evidence type="ECO:0000256" key="2">
    <source>
        <dbReference type="SAM" id="MobiDB-lite"/>
    </source>
</evidence>
<dbReference type="Proteomes" id="UP000449547">
    <property type="component" value="Unassembled WGS sequence"/>
</dbReference>
<name>A0A642UJB2_DIURU</name>
<dbReference type="OMA" id="EIDNAMA"/>
<evidence type="ECO:0000313" key="4">
    <source>
        <dbReference type="Proteomes" id="UP000449547"/>
    </source>
</evidence>
<proteinExistence type="predicted"/>
<comment type="caution">
    <text evidence="3">The sequence shown here is derived from an EMBL/GenBank/DDBJ whole genome shotgun (WGS) entry which is preliminary data.</text>
</comment>
<dbReference type="VEuPathDB" id="FungiDB:DIURU_003939"/>
<organism evidence="3 4">
    <name type="scientific">Diutina rugosa</name>
    <name type="common">Yeast</name>
    <name type="synonym">Candida rugosa</name>
    <dbReference type="NCBI Taxonomy" id="5481"/>
    <lineage>
        <taxon>Eukaryota</taxon>
        <taxon>Fungi</taxon>
        <taxon>Dikarya</taxon>
        <taxon>Ascomycota</taxon>
        <taxon>Saccharomycotina</taxon>
        <taxon>Pichiomycetes</taxon>
        <taxon>Debaryomycetaceae</taxon>
        <taxon>Diutina</taxon>
    </lineage>
</organism>
<keyword evidence="1" id="KW-0175">Coiled coil</keyword>
<evidence type="ECO:0000313" key="3">
    <source>
        <dbReference type="EMBL" id="KAA8900123.1"/>
    </source>
</evidence>
<protein>
    <submittedName>
        <fullName evidence="3">Uncharacterized protein</fullName>
    </submittedName>
</protein>
<dbReference type="RefSeq" id="XP_034011262.1">
    <property type="nucleotide sequence ID" value="XM_034156756.1"/>
</dbReference>
<feature type="coiled-coil region" evidence="1">
    <location>
        <begin position="107"/>
        <end position="158"/>
    </location>
</feature>
<feature type="region of interest" description="Disordered" evidence="2">
    <location>
        <begin position="16"/>
        <end position="47"/>
    </location>
</feature>
<evidence type="ECO:0000256" key="1">
    <source>
        <dbReference type="SAM" id="Coils"/>
    </source>
</evidence>
<sequence length="229" mass="26029">MFARIRVITKRYASQRPPSYFTNPSNPPHTYGEPMPPPSPAPSGFEASYQYPAADANRATYGSNTQENSHNNNHKQGESMLTGIANALATSALVYFALDNYSNRIKLEKANEELVTINLKTLQLQEANHQAARKKRDMNTLQERKDRAKRDMKMALHIALLTKQLEEANIPPAKIDDVIREYEQSVKIDNSIRNISSQSLWLDDNSELKPYLPNVHEYDKKSGEKRVVD</sequence>